<accession>X0ZMV2</accession>
<dbReference type="SUPFAM" id="SSF102114">
    <property type="entry name" value="Radical SAM enzymes"/>
    <property type="match status" value="1"/>
</dbReference>
<reference evidence="1" key="1">
    <citation type="journal article" date="2014" name="Front. Microbiol.">
        <title>High frequency of phylogenetically diverse reductive dehalogenase-homologous genes in deep subseafloor sedimentary metagenomes.</title>
        <authorList>
            <person name="Kawai M."/>
            <person name="Futagami T."/>
            <person name="Toyoda A."/>
            <person name="Takaki Y."/>
            <person name="Nishi S."/>
            <person name="Hori S."/>
            <person name="Arai W."/>
            <person name="Tsubouchi T."/>
            <person name="Morono Y."/>
            <person name="Uchiyama I."/>
            <person name="Ito T."/>
            <person name="Fujiyama A."/>
            <person name="Inagaki F."/>
            <person name="Takami H."/>
        </authorList>
    </citation>
    <scope>NUCLEOTIDE SEQUENCE</scope>
    <source>
        <strain evidence="1">Expedition CK06-06</strain>
    </source>
</reference>
<organism evidence="1">
    <name type="scientific">marine sediment metagenome</name>
    <dbReference type="NCBI Taxonomy" id="412755"/>
    <lineage>
        <taxon>unclassified sequences</taxon>
        <taxon>metagenomes</taxon>
        <taxon>ecological metagenomes</taxon>
    </lineage>
</organism>
<sequence>IIGQYNLIFGFPNETDRHVMESLAFAARLKRVNPDCLLPMFYFTPHPGVPLLAEAIACGYQPPGTLREWAELSWSYAEPVMPWIRRPRRLKDRILRAIVFYLPLAFPGEVTRGTLKHVRSRMRSLPDAPWMWPMHWLARLRVWLRFYGLAWEWRVFNWVRG</sequence>
<protein>
    <recommendedName>
        <fullName evidence="2">DUF4070 domain-containing protein</fullName>
    </recommendedName>
</protein>
<dbReference type="EMBL" id="BARS01055848">
    <property type="protein sequence ID" value="GAG49501.1"/>
    <property type="molecule type" value="Genomic_DNA"/>
</dbReference>
<dbReference type="InterPro" id="IPR058240">
    <property type="entry name" value="rSAM_sf"/>
</dbReference>
<name>X0ZMV2_9ZZZZ</name>
<proteinExistence type="predicted"/>
<feature type="non-terminal residue" evidence="1">
    <location>
        <position position="1"/>
    </location>
</feature>
<evidence type="ECO:0000313" key="1">
    <source>
        <dbReference type="EMBL" id="GAG49501.1"/>
    </source>
</evidence>
<evidence type="ECO:0008006" key="2">
    <source>
        <dbReference type="Google" id="ProtNLM"/>
    </source>
</evidence>
<dbReference type="AlphaFoldDB" id="X0ZMV2"/>
<comment type="caution">
    <text evidence="1">The sequence shown here is derived from an EMBL/GenBank/DDBJ whole genome shotgun (WGS) entry which is preliminary data.</text>
</comment>
<gene>
    <name evidence="1" type="ORF">S01H1_82393</name>
</gene>